<gene>
    <name evidence="1" type="ORF">COX81_01370</name>
</gene>
<sequence length="411" mass="46464">LQNSAFDKVEEAIATDGRSTEDILRQLNEAKQTKDYDAKRSLTEALLQRLDIADIRGEERPKEILDALGSIYAADEYSKVRRDSIMDEIPKDNPDVLVHTLLDEKFSNSTSLLYSLENNDVREIIYQALKDNNAVDKAVTLVSATKDLTEKIRLFEDIDLWLRSNLSNEAKKAIGSYGGYNRLKRDVAVELLSQDREMFNKLLECGVIDIDGLEDRIKDEPDESLAELLLHVITIDDASRVMKFIRNKDALLTTVSELDRATLPQESRGAVVDNLQRLAAAFDTPPQIRSLGHLRKRDENMQSYEIPNKFIIALKDGEDHATIVWSNTRDFGEHKHLAQRIGNISKALCAGGEVGLIELGDGRLQVAFEGRSGTFGPYNHTFLERFKQALAERLQRELNTEIEVVIRPSKI</sequence>
<protein>
    <submittedName>
        <fullName evidence="1">Uncharacterized protein</fullName>
    </submittedName>
</protein>
<dbReference type="AlphaFoldDB" id="A0A2M7V8Q6"/>
<organism evidence="1 2">
    <name type="scientific">Candidatus Magasanikbacteria bacterium CG_4_10_14_0_2_um_filter_37_12</name>
    <dbReference type="NCBI Taxonomy" id="1974637"/>
    <lineage>
        <taxon>Bacteria</taxon>
        <taxon>Candidatus Magasanikiibacteriota</taxon>
    </lineage>
</organism>
<feature type="non-terminal residue" evidence="1">
    <location>
        <position position="1"/>
    </location>
</feature>
<evidence type="ECO:0000313" key="2">
    <source>
        <dbReference type="Proteomes" id="UP000228568"/>
    </source>
</evidence>
<comment type="caution">
    <text evidence="1">The sequence shown here is derived from an EMBL/GenBank/DDBJ whole genome shotgun (WGS) entry which is preliminary data.</text>
</comment>
<dbReference type="EMBL" id="PFPK01000018">
    <property type="protein sequence ID" value="PIZ95176.1"/>
    <property type="molecule type" value="Genomic_DNA"/>
</dbReference>
<name>A0A2M7V8Q6_9BACT</name>
<accession>A0A2M7V8Q6</accession>
<dbReference type="Proteomes" id="UP000228568">
    <property type="component" value="Unassembled WGS sequence"/>
</dbReference>
<reference evidence="2" key="1">
    <citation type="submission" date="2017-09" db="EMBL/GenBank/DDBJ databases">
        <title>Depth-based differentiation of microbial function through sediment-hosted aquifers and enrichment of novel symbionts in the deep terrestrial subsurface.</title>
        <authorList>
            <person name="Probst A.J."/>
            <person name="Ladd B."/>
            <person name="Jarett J.K."/>
            <person name="Geller-Mcgrath D.E."/>
            <person name="Sieber C.M.K."/>
            <person name="Emerson J.B."/>
            <person name="Anantharaman K."/>
            <person name="Thomas B.C."/>
            <person name="Malmstrom R."/>
            <person name="Stieglmeier M."/>
            <person name="Klingl A."/>
            <person name="Woyke T."/>
            <person name="Ryan C.M."/>
            <person name="Banfield J.F."/>
        </authorList>
    </citation>
    <scope>NUCLEOTIDE SEQUENCE [LARGE SCALE GENOMIC DNA]</scope>
</reference>
<evidence type="ECO:0000313" key="1">
    <source>
        <dbReference type="EMBL" id="PIZ95176.1"/>
    </source>
</evidence>
<proteinExistence type="predicted"/>